<name>A0A067T3Z1_GALM3</name>
<dbReference type="HOGENOM" id="CLU_2904330_0_0_1"/>
<organism evidence="1 2">
    <name type="scientific">Galerina marginata (strain CBS 339.88)</name>
    <dbReference type="NCBI Taxonomy" id="685588"/>
    <lineage>
        <taxon>Eukaryota</taxon>
        <taxon>Fungi</taxon>
        <taxon>Dikarya</taxon>
        <taxon>Basidiomycota</taxon>
        <taxon>Agaricomycotina</taxon>
        <taxon>Agaricomycetes</taxon>
        <taxon>Agaricomycetidae</taxon>
        <taxon>Agaricales</taxon>
        <taxon>Agaricineae</taxon>
        <taxon>Strophariaceae</taxon>
        <taxon>Galerina</taxon>
    </lineage>
</organism>
<sequence length="62" mass="7281">MVVRDVCTRWNYTQAMIERGLELRQASIMLCILLLSRKLIAFGSDNHRLLISGSSIQERWMR</sequence>
<keyword evidence="2" id="KW-1185">Reference proteome</keyword>
<dbReference type="Proteomes" id="UP000027222">
    <property type="component" value="Unassembled WGS sequence"/>
</dbReference>
<reference evidence="2" key="1">
    <citation type="journal article" date="2014" name="Proc. Natl. Acad. Sci. U.S.A.">
        <title>Extensive sampling of basidiomycete genomes demonstrates inadequacy of the white-rot/brown-rot paradigm for wood decay fungi.</title>
        <authorList>
            <person name="Riley R."/>
            <person name="Salamov A.A."/>
            <person name="Brown D.W."/>
            <person name="Nagy L.G."/>
            <person name="Floudas D."/>
            <person name="Held B.W."/>
            <person name="Levasseur A."/>
            <person name="Lombard V."/>
            <person name="Morin E."/>
            <person name="Otillar R."/>
            <person name="Lindquist E.A."/>
            <person name="Sun H."/>
            <person name="LaButti K.M."/>
            <person name="Schmutz J."/>
            <person name="Jabbour D."/>
            <person name="Luo H."/>
            <person name="Baker S.E."/>
            <person name="Pisabarro A.G."/>
            <person name="Walton J.D."/>
            <person name="Blanchette R.A."/>
            <person name="Henrissat B."/>
            <person name="Martin F."/>
            <person name="Cullen D."/>
            <person name="Hibbett D.S."/>
            <person name="Grigoriev I.V."/>
        </authorList>
    </citation>
    <scope>NUCLEOTIDE SEQUENCE [LARGE SCALE GENOMIC DNA]</scope>
    <source>
        <strain evidence="2">CBS 339.88</strain>
    </source>
</reference>
<dbReference type="OrthoDB" id="3264316at2759"/>
<gene>
    <name evidence="1" type="ORF">GALMADRAFT_65707</name>
</gene>
<dbReference type="AlphaFoldDB" id="A0A067T3Z1"/>
<accession>A0A067T3Z1</accession>
<evidence type="ECO:0000313" key="1">
    <source>
        <dbReference type="EMBL" id="KDR77846.1"/>
    </source>
</evidence>
<dbReference type="EMBL" id="KL142376">
    <property type="protein sequence ID" value="KDR77846.1"/>
    <property type="molecule type" value="Genomic_DNA"/>
</dbReference>
<protein>
    <submittedName>
        <fullName evidence="1">Uncharacterized protein</fullName>
    </submittedName>
</protein>
<evidence type="ECO:0000313" key="2">
    <source>
        <dbReference type="Proteomes" id="UP000027222"/>
    </source>
</evidence>
<proteinExistence type="predicted"/>